<keyword evidence="1 6" id="KW-0489">Methyltransferase</keyword>
<dbReference type="NCBIfam" id="NF007020">
    <property type="entry name" value="PRK09485.1"/>
    <property type="match status" value="1"/>
</dbReference>
<gene>
    <name evidence="8" type="primary">mmuM</name>
    <name evidence="8" type="ORF">GCM10011594_04540</name>
</gene>
<evidence type="ECO:0000313" key="8">
    <source>
        <dbReference type="EMBL" id="GGL87997.1"/>
    </source>
</evidence>
<feature type="binding site" evidence="5 6">
    <location>
        <position position="221"/>
    </location>
    <ligand>
        <name>Zn(2+)</name>
        <dbReference type="ChEBI" id="CHEBI:29105"/>
    </ligand>
</feature>
<reference evidence="8" key="2">
    <citation type="submission" date="2020-09" db="EMBL/GenBank/DDBJ databases">
        <authorList>
            <person name="Sun Q."/>
            <person name="Zhou Y."/>
        </authorList>
    </citation>
    <scope>NUCLEOTIDE SEQUENCE</scope>
    <source>
        <strain evidence="8">CGMCC 4.7308</strain>
    </source>
</reference>
<dbReference type="GO" id="GO:0008898">
    <property type="term" value="F:S-adenosylmethionine-homocysteine S-methyltransferase activity"/>
    <property type="evidence" value="ECO:0007669"/>
    <property type="project" value="TreeGrafter"/>
</dbReference>
<feature type="binding site" evidence="6">
    <location>
        <position position="284"/>
    </location>
    <ligand>
        <name>Zn(2+)</name>
        <dbReference type="ChEBI" id="CHEBI:29105"/>
    </ligand>
</feature>
<dbReference type="RefSeq" id="WP_188939843.1">
    <property type="nucleotide sequence ID" value="NZ_BMNA01000001.1"/>
</dbReference>
<dbReference type="GO" id="GO:0032259">
    <property type="term" value="P:methylation"/>
    <property type="evidence" value="ECO:0007669"/>
    <property type="project" value="UniProtKB-KW"/>
</dbReference>
<accession>A0A917SN61</accession>
<dbReference type="EMBL" id="BMNA01000001">
    <property type="protein sequence ID" value="GGL87997.1"/>
    <property type="molecule type" value="Genomic_DNA"/>
</dbReference>
<dbReference type="InterPro" id="IPR051486">
    <property type="entry name" value="Hcy_S-methyltransferase"/>
</dbReference>
<organism evidence="8 9">
    <name type="scientific">Nakamurella endophytica</name>
    <dbReference type="NCBI Taxonomy" id="1748367"/>
    <lineage>
        <taxon>Bacteria</taxon>
        <taxon>Bacillati</taxon>
        <taxon>Actinomycetota</taxon>
        <taxon>Actinomycetes</taxon>
        <taxon>Nakamurellales</taxon>
        <taxon>Nakamurellaceae</taxon>
        <taxon>Nakamurella</taxon>
    </lineage>
</organism>
<dbReference type="InterPro" id="IPR017226">
    <property type="entry name" value="BHMT-like"/>
</dbReference>
<evidence type="ECO:0000256" key="6">
    <source>
        <dbReference type="PROSITE-ProRule" id="PRU00333"/>
    </source>
</evidence>
<evidence type="ECO:0000256" key="5">
    <source>
        <dbReference type="PIRSR" id="PIRSR037505-2"/>
    </source>
</evidence>
<comment type="cofactor">
    <cofactor evidence="5">
        <name>Zn(2+)</name>
        <dbReference type="ChEBI" id="CHEBI:29105"/>
    </cofactor>
    <text evidence="5">Binds 1 zinc ion per subunit.</text>
</comment>
<feature type="domain" description="Hcy-binding" evidence="7">
    <location>
        <begin position="3"/>
        <end position="299"/>
    </location>
</feature>
<keyword evidence="4 5" id="KW-0862">Zinc</keyword>
<feature type="binding site" evidence="6">
    <location>
        <position position="285"/>
    </location>
    <ligand>
        <name>Zn(2+)</name>
        <dbReference type="ChEBI" id="CHEBI:29105"/>
    </ligand>
</feature>
<dbReference type="Gene3D" id="3.20.20.330">
    <property type="entry name" value="Homocysteine-binding-like domain"/>
    <property type="match status" value="1"/>
</dbReference>
<dbReference type="InterPro" id="IPR036589">
    <property type="entry name" value="HCY_dom_sf"/>
</dbReference>
<dbReference type="PIRSF" id="PIRSF037505">
    <property type="entry name" value="Betaine_HMT"/>
    <property type="match status" value="1"/>
</dbReference>
<comment type="caution">
    <text evidence="8">The sequence shown here is derived from an EMBL/GenBank/DDBJ whole genome shotgun (WGS) entry which is preliminary data.</text>
</comment>
<name>A0A917SN61_9ACTN</name>
<dbReference type="PANTHER" id="PTHR46015">
    <property type="entry name" value="ZGC:172121"/>
    <property type="match status" value="1"/>
</dbReference>
<evidence type="ECO:0000256" key="1">
    <source>
        <dbReference type="ARBA" id="ARBA00022603"/>
    </source>
</evidence>
<protein>
    <submittedName>
        <fullName evidence="8">Homocysteine S-methyltransferase</fullName>
    </submittedName>
</protein>
<keyword evidence="9" id="KW-1185">Reference proteome</keyword>
<reference evidence="8" key="1">
    <citation type="journal article" date="2014" name="Int. J. Syst. Evol. Microbiol.">
        <title>Complete genome sequence of Corynebacterium casei LMG S-19264T (=DSM 44701T), isolated from a smear-ripened cheese.</title>
        <authorList>
            <consortium name="US DOE Joint Genome Institute (JGI-PGF)"/>
            <person name="Walter F."/>
            <person name="Albersmeier A."/>
            <person name="Kalinowski J."/>
            <person name="Ruckert C."/>
        </authorList>
    </citation>
    <scope>NUCLEOTIDE SEQUENCE</scope>
    <source>
        <strain evidence="8">CGMCC 4.7308</strain>
    </source>
</reference>
<keyword evidence="2 6" id="KW-0808">Transferase</keyword>
<dbReference type="AlphaFoldDB" id="A0A917SN61"/>
<evidence type="ECO:0000259" key="7">
    <source>
        <dbReference type="PROSITE" id="PS50970"/>
    </source>
</evidence>
<sequence>MQTSRFAAALAAGPVPLDGGLATLLEAHGHDLSSSLWSARLLLDDPQALVSAHREFFAAGARVATTASYQVSVSGFEAAGLSAELADRALRRSVELAAEARAAADRPELLFVAASLGPYGATLADGSEYRGDYGLDVRRLRDWHAPRFETLAAAGADVLAVETVPCLAEVEALCRLLAGSGVPAWLSVTAAGGRTRAGEPVEAAFELARDVDEIVAVGVNCLDPAEVPELLALARDRSGKPGVAYPNSGETWDGVARSWRGSGDLDVAQVPRWLAAGACAVGGCCRVGPDGIRAISRLLAADPG</sequence>
<proteinExistence type="predicted"/>
<dbReference type="GO" id="GO:0033528">
    <property type="term" value="P:S-methylmethionine cycle"/>
    <property type="evidence" value="ECO:0007669"/>
    <property type="project" value="TreeGrafter"/>
</dbReference>
<dbReference type="SUPFAM" id="SSF82282">
    <property type="entry name" value="Homocysteine S-methyltransferase"/>
    <property type="match status" value="1"/>
</dbReference>
<dbReference type="GO" id="GO:0009086">
    <property type="term" value="P:methionine biosynthetic process"/>
    <property type="evidence" value="ECO:0007669"/>
    <property type="project" value="InterPro"/>
</dbReference>
<evidence type="ECO:0000256" key="3">
    <source>
        <dbReference type="ARBA" id="ARBA00022723"/>
    </source>
</evidence>
<dbReference type="Pfam" id="PF02574">
    <property type="entry name" value="S-methyl_trans"/>
    <property type="match status" value="1"/>
</dbReference>
<dbReference type="PROSITE" id="PS50970">
    <property type="entry name" value="HCY"/>
    <property type="match status" value="1"/>
</dbReference>
<dbReference type="Proteomes" id="UP000655208">
    <property type="component" value="Unassembled WGS sequence"/>
</dbReference>
<dbReference type="InterPro" id="IPR003726">
    <property type="entry name" value="HCY_dom"/>
</dbReference>
<evidence type="ECO:0000313" key="9">
    <source>
        <dbReference type="Proteomes" id="UP000655208"/>
    </source>
</evidence>
<evidence type="ECO:0000256" key="2">
    <source>
        <dbReference type="ARBA" id="ARBA00022679"/>
    </source>
</evidence>
<dbReference type="GO" id="GO:0008270">
    <property type="term" value="F:zinc ion binding"/>
    <property type="evidence" value="ECO:0007669"/>
    <property type="project" value="InterPro"/>
</dbReference>
<dbReference type="PANTHER" id="PTHR46015:SF1">
    <property type="entry name" value="HOMOCYSTEINE S-METHYLTRANSFERASE-LIKE ISOFORM 1"/>
    <property type="match status" value="1"/>
</dbReference>
<keyword evidence="3 5" id="KW-0479">Metal-binding</keyword>
<evidence type="ECO:0000256" key="4">
    <source>
        <dbReference type="ARBA" id="ARBA00022833"/>
    </source>
</evidence>